<keyword evidence="1 2" id="KW-0238">DNA-binding</keyword>
<dbReference type="AlphaFoldDB" id="C8S437"/>
<dbReference type="SUPFAM" id="SSF46894">
    <property type="entry name" value="C-terminal effector domain of the bipartite response regulators"/>
    <property type="match status" value="1"/>
</dbReference>
<dbReference type="eggNOG" id="COG3710">
    <property type="taxonomic scope" value="Bacteria"/>
</dbReference>
<feature type="domain" description="OmpR/PhoB-type" evidence="3">
    <location>
        <begin position="5"/>
        <end position="101"/>
    </location>
</feature>
<dbReference type="PROSITE" id="PS51755">
    <property type="entry name" value="OMPR_PHOB"/>
    <property type="match status" value="1"/>
</dbReference>
<dbReference type="Proteomes" id="UP000010121">
    <property type="component" value="Unassembled WGS sequence"/>
</dbReference>
<dbReference type="eggNOG" id="COG0457">
    <property type="taxonomic scope" value="Bacteria"/>
</dbReference>
<evidence type="ECO:0000259" key="3">
    <source>
        <dbReference type="PROSITE" id="PS51755"/>
    </source>
</evidence>
<dbReference type="GO" id="GO:0006355">
    <property type="term" value="P:regulation of DNA-templated transcription"/>
    <property type="evidence" value="ECO:0007669"/>
    <property type="project" value="InterPro"/>
</dbReference>
<reference evidence="4 5" key="1">
    <citation type="submission" date="2009-08" db="EMBL/GenBank/DDBJ databases">
        <title>The draft genome of Rhodobacter sp. SW2.</title>
        <authorList>
            <consortium name="US DOE Joint Genome Institute (JGI-PGF)"/>
            <person name="Lucas S."/>
            <person name="Copeland A."/>
            <person name="Lapidus A."/>
            <person name="Glavina del Rio T."/>
            <person name="Tice H."/>
            <person name="Bruce D."/>
            <person name="Goodwin L."/>
            <person name="Pitluck S."/>
            <person name="Larimer F."/>
            <person name="Land M.L."/>
            <person name="Hauser L."/>
            <person name="Emerson D."/>
        </authorList>
    </citation>
    <scope>NUCLEOTIDE SEQUENCE [LARGE SCALE GENOMIC DNA]</scope>
    <source>
        <strain evidence="4 5">SW2</strain>
    </source>
</reference>
<dbReference type="EMBL" id="ACYY01000022">
    <property type="protein sequence ID" value="EEW24299.1"/>
    <property type="molecule type" value="Genomic_DNA"/>
</dbReference>
<dbReference type="InterPro" id="IPR016032">
    <property type="entry name" value="Sig_transdc_resp-reg_C-effctor"/>
</dbReference>
<sequence length="515" mass="55929">MDAGTFVVQFAEVTLDMGRGRLIGRDGDVALRRKSFVLLCYMTQHAGQVLTKERLMSAVWPEVTVSDDSLTQCVHDVRRALGGSGASELRTVQGRGYLLVLPNQGGNRPIAAPTNGMVPTQLRPGSVAVLPFAYDPAVLPDERIWLDGVVNDVISQLVRLRSLDVIGRDSAFALRDVSGLQAGVTLGVAYVLAGSVFRADRDVVLRVDLVATRSQSIVWTDEFRTTGLEIAGLITVLTDRILSVVLNGIDWSERNLARAVPDHALTAWQAYFRGLDAFAQYGEEPLLRARHYFALATRIDPSFVSAFAALAECQATIARAPFCQDQPAERAAAQRSAEQALHLDETAPAAHFAFAHTRWLLGDVDAAFRHARRSVELGPGYATGVAEVGFLAALNGPPDEALHNLARAELLNPVSPFLSSLYIDRATAHLQRGELEQAAHWAQIAAARPGGYALLWVACAILLAASGKVDAANRIVATLRKDNAPHDWMRFFNPPFNVQGPARHRMLDALAVLDL</sequence>
<dbReference type="SMART" id="SM00862">
    <property type="entry name" value="Trans_reg_C"/>
    <property type="match status" value="1"/>
</dbReference>
<proteinExistence type="predicted"/>
<dbReference type="OrthoDB" id="54411at2"/>
<feature type="DNA-binding region" description="OmpR/PhoB-type" evidence="2">
    <location>
        <begin position="5"/>
        <end position="101"/>
    </location>
</feature>
<dbReference type="STRING" id="371731.Rsw2DRAFT_2815"/>
<dbReference type="Pfam" id="PF00486">
    <property type="entry name" value="Trans_reg_C"/>
    <property type="match status" value="1"/>
</dbReference>
<dbReference type="RefSeq" id="WP_008032057.1">
    <property type="nucleotide sequence ID" value="NZ_ACYY01000022.1"/>
</dbReference>
<dbReference type="GO" id="GO:0003677">
    <property type="term" value="F:DNA binding"/>
    <property type="evidence" value="ECO:0007669"/>
    <property type="project" value="UniProtKB-UniRule"/>
</dbReference>
<evidence type="ECO:0000256" key="1">
    <source>
        <dbReference type="ARBA" id="ARBA00023125"/>
    </source>
</evidence>
<dbReference type="Gene3D" id="1.25.40.10">
    <property type="entry name" value="Tetratricopeptide repeat domain"/>
    <property type="match status" value="1"/>
</dbReference>
<name>C8S437_9RHOB</name>
<comment type="caution">
    <text evidence="4">The sequence shown here is derived from an EMBL/GenBank/DDBJ whole genome shotgun (WGS) entry which is preliminary data.</text>
</comment>
<dbReference type="GO" id="GO:0000160">
    <property type="term" value="P:phosphorelay signal transduction system"/>
    <property type="evidence" value="ECO:0007669"/>
    <property type="project" value="InterPro"/>
</dbReference>
<dbReference type="eggNOG" id="COG5616">
    <property type="taxonomic scope" value="Bacteria"/>
</dbReference>
<dbReference type="CDD" id="cd00383">
    <property type="entry name" value="trans_reg_C"/>
    <property type="match status" value="1"/>
</dbReference>
<dbReference type="InterPro" id="IPR036388">
    <property type="entry name" value="WH-like_DNA-bd_sf"/>
</dbReference>
<dbReference type="InterPro" id="IPR011990">
    <property type="entry name" value="TPR-like_helical_dom_sf"/>
</dbReference>
<organism evidence="4 5">
    <name type="scientific">Rhodobacter ferrooxidans</name>
    <dbReference type="NCBI Taxonomy" id="371731"/>
    <lineage>
        <taxon>Bacteria</taxon>
        <taxon>Pseudomonadati</taxon>
        <taxon>Pseudomonadota</taxon>
        <taxon>Alphaproteobacteria</taxon>
        <taxon>Rhodobacterales</taxon>
        <taxon>Rhodobacter group</taxon>
        <taxon>Rhodobacter</taxon>
    </lineage>
</organism>
<keyword evidence="5" id="KW-1185">Reference proteome</keyword>
<evidence type="ECO:0000313" key="4">
    <source>
        <dbReference type="EMBL" id="EEW24299.1"/>
    </source>
</evidence>
<dbReference type="SUPFAM" id="SSF48452">
    <property type="entry name" value="TPR-like"/>
    <property type="match status" value="1"/>
</dbReference>
<dbReference type="InterPro" id="IPR001867">
    <property type="entry name" value="OmpR/PhoB-type_DNA-bd"/>
</dbReference>
<gene>
    <name evidence="4" type="ORF">Rsw2DRAFT_2815</name>
</gene>
<evidence type="ECO:0000313" key="5">
    <source>
        <dbReference type="Proteomes" id="UP000010121"/>
    </source>
</evidence>
<protein>
    <submittedName>
        <fullName evidence="4">Transcriptional regulator, CadC</fullName>
    </submittedName>
</protein>
<dbReference type="Gene3D" id="1.10.10.10">
    <property type="entry name" value="Winged helix-like DNA-binding domain superfamily/Winged helix DNA-binding domain"/>
    <property type="match status" value="1"/>
</dbReference>
<evidence type="ECO:0000256" key="2">
    <source>
        <dbReference type="PROSITE-ProRule" id="PRU01091"/>
    </source>
</evidence>
<accession>C8S437</accession>